<gene>
    <name evidence="2" type="ordered locus">TREAZ_1880</name>
</gene>
<protein>
    <submittedName>
        <fullName evidence="2">Uncharacterized protein</fullName>
    </submittedName>
</protein>
<dbReference type="InParanoid" id="F5YBD0"/>
<dbReference type="InterPro" id="IPR024042">
    <property type="entry name" value="TM1646-like_dom_sf"/>
</dbReference>
<organism evidence="2 3">
    <name type="scientific">Leadbettera azotonutricia (strain ATCC BAA-888 / DSM 13862 / ZAS-9)</name>
    <name type="common">Treponema azotonutricium</name>
    <dbReference type="NCBI Taxonomy" id="545695"/>
    <lineage>
        <taxon>Bacteria</taxon>
        <taxon>Pseudomonadati</taxon>
        <taxon>Spirochaetota</taxon>
        <taxon>Spirochaetia</taxon>
        <taxon>Spirochaetales</taxon>
        <taxon>Breznakiellaceae</taxon>
        <taxon>Leadbettera</taxon>
    </lineage>
</organism>
<reference evidence="2 3" key="2">
    <citation type="journal article" date="2011" name="ISME J.">
        <title>RNA-seq reveals cooperative metabolic interactions between two termite-gut spirochete species in co-culture.</title>
        <authorList>
            <person name="Rosenthal A.Z."/>
            <person name="Matson E.G."/>
            <person name="Eldar A."/>
            <person name="Leadbetter J.R."/>
        </authorList>
    </citation>
    <scope>NUCLEOTIDE SEQUENCE [LARGE SCALE GENOMIC DNA]</scope>
    <source>
        <strain evidence="3">ATCC BAA-888 / DSM 13862 / ZAS-9</strain>
    </source>
</reference>
<dbReference type="eggNOG" id="COG1728">
    <property type="taxonomic scope" value="Bacteria"/>
</dbReference>
<dbReference type="KEGG" id="taz:TREAZ_1880"/>
<dbReference type="Gene3D" id="1.20.120.490">
    <property type="entry name" value="Hypothetical protein TM1646-like domain"/>
    <property type="match status" value="1"/>
</dbReference>
<dbReference type="InterPro" id="IPR005585">
    <property type="entry name" value="DUF327"/>
</dbReference>
<keyword evidence="3" id="KW-1185">Reference proteome</keyword>
<evidence type="ECO:0000256" key="1">
    <source>
        <dbReference type="SAM" id="MobiDB-lite"/>
    </source>
</evidence>
<feature type="compositionally biased region" description="Polar residues" evidence="1">
    <location>
        <begin position="1"/>
        <end position="11"/>
    </location>
</feature>
<reference evidence="3" key="1">
    <citation type="submission" date="2009-12" db="EMBL/GenBank/DDBJ databases">
        <title>Complete sequence of Treponema azotonutricium strain ZAS-9.</title>
        <authorList>
            <person name="Tetu S.G."/>
            <person name="Matson E."/>
            <person name="Ren Q."/>
            <person name="Seshadri R."/>
            <person name="Elbourne L."/>
            <person name="Hassan K.A."/>
            <person name="Durkin A."/>
            <person name="Radune D."/>
            <person name="Mohamoud Y."/>
            <person name="Shay R."/>
            <person name="Jin S."/>
            <person name="Zhang X."/>
            <person name="Lucey K."/>
            <person name="Ballor N.R."/>
            <person name="Ottesen E."/>
            <person name="Rosenthal R."/>
            <person name="Allen A."/>
            <person name="Leadbetter J.R."/>
            <person name="Paulsen I.T."/>
        </authorList>
    </citation>
    <scope>NUCLEOTIDE SEQUENCE [LARGE SCALE GENOMIC DNA]</scope>
    <source>
        <strain evidence="3">ATCC BAA-888 / DSM 13862 / ZAS-9</strain>
    </source>
</reference>
<sequence>MNSQLFNNPKTQAKKSRGKGGIDAARFSDAPERSFLEALGDLGPLKDTSPSEEAVQQLLDNVRSTGDDLKNRPFPGEILNYKKAVRDFIHYVVENSYALVESAGIPNAQKPGYKGSLREDRIKQIHYHSIQVIDRKLDELAASILSGQASRMDRVAKLDEITGLLVDLTITGKIKERDE</sequence>
<dbReference type="Pfam" id="PF03885">
    <property type="entry name" value="DUF327"/>
    <property type="match status" value="1"/>
</dbReference>
<dbReference type="HOGENOM" id="CLU_125011_1_0_12"/>
<dbReference type="AlphaFoldDB" id="F5YBD0"/>
<dbReference type="SUPFAM" id="SSF158397">
    <property type="entry name" value="TM1646-like"/>
    <property type="match status" value="1"/>
</dbReference>
<accession>F5YBD0</accession>
<name>F5YBD0_LEAAZ</name>
<dbReference type="STRING" id="545695.TREAZ_1880"/>
<feature type="region of interest" description="Disordered" evidence="1">
    <location>
        <begin position="1"/>
        <end position="25"/>
    </location>
</feature>
<evidence type="ECO:0000313" key="2">
    <source>
        <dbReference type="EMBL" id="AEF80153.1"/>
    </source>
</evidence>
<dbReference type="Proteomes" id="UP000009222">
    <property type="component" value="Chromosome"/>
</dbReference>
<proteinExistence type="predicted"/>
<evidence type="ECO:0000313" key="3">
    <source>
        <dbReference type="Proteomes" id="UP000009222"/>
    </source>
</evidence>
<dbReference type="EMBL" id="CP001841">
    <property type="protein sequence ID" value="AEF80153.1"/>
    <property type="molecule type" value="Genomic_DNA"/>
</dbReference>